<dbReference type="EMBL" id="KN822076">
    <property type="protein sequence ID" value="KIM59227.1"/>
    <property type="molecule type" value="Genomic_DNA"/>
</dbReference>
<evidence type="ECO:0000313" key="2">
    <source>
        <dbReference type="Proteomes" id="UP000053989"/>
    </source>
</evidence>
<name>A0A0C3A3H2_9AGAM</name>
<protein>
    <recommendedName>
        <fullName evidence="3">SPRY domain-containing protein</fullName>
    </recommendedName>
</protein>
<evidence type="ECO:0000313" key="1">
    <source>
        <dbReference type="EMBL" id="KIM59227.1"/>
    </source>
</evidence>
<gene>
    <name evidence="1" type="ORF">SCLCIDRAFT_27491</name>
</gene>
<dbReference type="InterPro" id="IPR043136">
    <property type="entry name" value="B30.2/SPRY_sf"/>
</dbReference>
<dbReference type="Proteomes" id="UP000053989">
    <property type="component" value="Unassembled WGS sequence"/>
</dbReference>
<keyword evidence="2" id="KW-1185">Reference proteome</keyword>
<reference evidence="2" key="2">
    <citation type="submission" date="2015-01" db="EMBL/GenBank/DDBJ databases">
        <title>Evolutionary Origins and Diversification of the Mycorrhizal Mutualists.</title>
        <authorList>
            <consortium name="DOE Joint Genome Institute"/>
            <consortium name="Mycorrhizal Genomics Consortium"/>
            <person name="Kohler A."/>
            <person name="Kuo A."/>
            <person name="Nagy L.G."/>
            <person name="Floudas D."/>
            <person name="Copeland A."/>
            <person name="Barry K.W."/>
            <person name="Cichocki N."/>
            <person name="Veneault-Fourrey C."/>
            <person name="LaButti K."/>
            <person name="Lindquist E.A."/>
            <person name="Lipzen A."/>
            <person name="Lundell T."/>
            <person name="Morin E."/>
            <person name="Murat C."/>
            <person name="Riley R."/>
            <person name="Ohm R."/>
            <person name="Sun H."/>
            <person name="Tunlid A."/>
            <person name="Henrissat B."/>
            <person name="Grigoriev I.V."/>
            <person name="Hibbett D.S."/>
            <person name="Martin F."/>
        </authorList>
    </citation>
    <scope>NUCLEOTIDE SEQUENCE [LARGE SCALE GENOMIC DNA]</scope>
    <source>
        <strain evidence="2">Foug A</strain>
    </source>
</reference>
<dbReference type="AlphaFoldDB" id="A0A0C3A3H2"/>
<dbReference type="InterPro" id="IPR037353">
    <property type="entry name" value="ASH2"/>
</dbReference>
<dbReference type="InParanoid" id="A0A0C3A3H2"/>
<proteinExistence type="predicted"/>
<dbReference type="HOGENOM" id="CLU_811722_0_0_1"/>
<accession>A0A0C3A3H2</accession>
<dbReference type="STRING" id="1036808.A0A0C3A3H2"/>
<dbReference type="GO" id="GO:0000976">
    <property type="term" value="F:transcription cis-regulatory region binding"/>
    <property type="evidence" value="ECO:0007669"/>
    <property type="project" value="TreeGrafter"/>
</dbReference>
<reference evidence="1 2" key="1">
    <citation type="submission" date="2014-04" db="EMBL/GenBank/DDBJ databases">
        <authorList>
            <consortium name="DOE Joint Genome Institute"/>
            <person name="Kuo A."/>
            <person name="Kohler A."/>
            <person name="Nagy L.G."/>
            <person name="Floudas D."/>
            <person name="Copeland A."/>
            <person name="Barry K.W."/>
            <person name="Cichocki N."/>
            <person name="Veneault-Fourrey C."/>
            <person name="LaButti K."/>
            <person name="Lindquist E.A."/>
            <person name="Lipzen A."/>
            <person name="Lundell T."/>
            <person name="Morin E."/>
            <person name="Murat C."/>
            <person name="Sun H."/>
            <person name="Tunlid A."/>
            <person name="Henrissat B."/>
            <person name="Grigoriev I.V."/>
            <person name="Hibbett D.S."/>
            <person name="Martin F."/>
            <person name="Nordberg H.P."/>
            <person name="Cantor M.N."/>
            <person name="Hua S.X."/>
        </authorList>
    </citation>
    <scope>NUCLEOTIDE SEQUENCE [LARGE SCALE GENOMIC DNA]</scope>
    <source>
        <strain evidence="1 2">Foug A</strain>
    </source>
</reference>
<dbReference type="OrthoDB" id="10266026at2759"/>
<dbReference type="PANTHER" id="PTHR10598">
    <property type="entry name" value="SET1/ASH2 HISTONE METHYLTRANSFERASE COMPLEX SUBUNIT ASH2"/>
    <property type="match status" value="1"/>
</dbReference>
<dbReference type="Gene3D" id="2.60.120.920">
    <property type="match status" value="1"/>
</dbReference>
<organism evidence="1 2">
    <name type="scientific">Scleroderma citrinum Foug A</name>
    <dbReference type="NCBI Taxonomy" id="1036808"/>
    <lineage>
        <taxon>Eukaryota</taxon>
        <taxon>Fungi</taxon>
        <taxon>Dikarya</taxon>
        <taxon>Basidiomycota</taxon>
        <taxon>Agaricomycotina</taxon>
        <taxon>Agaricomycetes</taxon>
        <taxon>Agaricomycetidae</taxon>
        <taxon>Boletales</taxon>
        <taxon>Sclerodermatineae</taxon>
        <taxon>Sclerodermataceae</taxon>
        <taxon>Scleroderma</taxon>
    </lineage>
</organism>
<sequence>MSTQRELEEVPRPDDGVIPPSIHSWMRETAVGKFVLSLVQNKRLKLQDIRTLTESPPVAGDHWRIFLGHTSRLRFKDIMMNSIEWLNTSASVRMRHINAWLVPVCALFQGRVVDKAESPIPGMPQTWGVVNNTVYILQGAILSVVEMKLSLKGEKDYIAQVLLELAYVPNVHRTIRDEQASFRYALAGVATPRPALPCRTIESAPPRFRVSWEDRSAFIQVTTDSLGLLGERGFRSARRNTSMREGAWYMEVRVECDNCNRAPDIQDTNMREWGWTDILMVDNTGDEVHLSRSRPYGRSFHTGDVIGMYIFLPPRQKPDNAGPHDPANFKRERMSIELKWQE</sequence>
<dbReference type="PANTHER" id="PTHR10598:SF0">
    <property type="entry name" value="SET1_ASH2 HISTONE METHYLTRANSFERASE COMPLEX SUBUNIT ASH2"/>
    <property type="match status" value="1"/>
</dbReference>
<evidence type="ECO:0008006" key="3">
    <source>
        <dbReference type="Google" id="ProtNLM"/>
    </source>
</evidence>
<dbReference type="GO" id="GO:0048188">
    <property type="term" value="C:Set1C/COMPASS complex"/>
    <property type="evidence" value="ECO:0007669"/>
    <property type="project" value="InterPro"/>
</dbReference>